<dbReference type="EMBL" id="SWJE01000001">
    <property type="protein sequence ID" value="TKC92670.1"/>
    <property type="molecule type" value="Genomic_DNA"/>
</dbReference>
<dbReference type="PANTHER" id="PTHR22981">
    <property type="entry name" value="3-HYDROXYISOBUTYRATE DEHYDROGENASE-RELATED"/>
    <property type="match status" value="1"/>
</dbReference>
<dbReference type="SUPFAM" id="SSF48179">
    <property type="entry name" value="6-phosphogluconate dehydrogenase C-terminal domain-like"/>
    <property type="match status" value="1"/>
</dbReference>
<feature type="domain" description="3-hydroxyisobutyrate dehydrogenase-like NAD-binding" evidence="8">
    <location>
        <begin position="164"/>
        <end position="291"/>
    </location>
</feature>
<evidence type="ECO:0000256" key="1">
    <source>
        <dbReference type="ARBA" id="ARBA00009080"/>
    </source>
</evidence>
<dbReference type="InterPro" id="IPR029154">
    <property type="entry name" value="HIBADH-like_NADP-bd"/>
</dbReference>
<keyword evidence="2 6" id="KW-0101">Branched-chain amino acid catabolism</keyword>
<evidence type="ECO:0000313" key="9">
    <source>
        <dbReference type="EMBL" id="TKC92670.1"/>
    </source>
</evidence>
<evidence type="ECO:0000256" key="3">
    <source>
        <dbReference type="ARBA" id="ARBA00023002"/>
    </source>
</evidence>
<evidence type="ECO:0000256" key="4">
    <source>
        <dbReference type="ARBA" id="ARBA00023027"/>
    </source>
</evidence>
<name>A0A4V5PL89_9BURK</name>
<dbReference type="FunFam" id="1.10.1040.10:FF:000006">
    <property type="entry name" value="3-hydroxyisobutyrate dehydrogenase"/>
    <property type="match status" value="1"/>
</dbReference>
<dbReference type="PANTHER" id="PTHR22981:SF7">
    <property type="entry name" value="3-HYDROXYISOBUTYRATE DEHYDROGENASE, MITOCHONDRIAL"/>
    <property type="match status" value="1"/>
</dbReference>
<feature type="active site" evidence="5">
    <location>
        <position position="170"/>
    </location>
</feature>
<feature type="domain" description="6-phosphogluconate dehydrogenase NADP-binding" evidence="7">
    <location>
        <begin position="2"/>
        <end position="161"/>
    </location>
</feature>
<dbReference type="InterPro" id="IPR013328">
    <property type="entry name" value="6PGD_dom2"/>
</dbReference>
<evidence type="ECO:0000256" key="2">
    <source>
        <dbReference type="ARBA" id="ARBA00022456"/>
    </source>
</evidence>
<comment type="pathway">
    <text evidence="6">Amino-acid degradation; L-valine degradation.</text>
</comment>
<keyword evidence="3 6" id="KW-0560">Oxidoreductase</keyword>
<dbReference type="PIRSF" id="PIRSF000103">
    <property type="entry name" value="HIBADH"/>
    <property type="match status" value="1"/>
</dbReference>
<dbReference type="RefSeq" id="WP_136892453.1">
    <property type="nucleotide sequence ID" value="NZ_SWJE01000001.1"/>
</dbReference>
<proteinExistence type="inferred from homology"/>
<dbReference type="InterPro" id="IPR015815">
    <property type="entry name" value="HIBADH-related"/>
</dbReference>
<comment type="caution">
    <text evidence="9">The sequence shown here is derived from an EMBL/GenBank/DDBJ whole genome shotgun (WGS) entry which is preliminary data.</text>
</comment>
<dbReference type="InterPro" id="IPR011548">
    <property type="entry name" value="HIBADH"/>
</dbReference>
<dbReference type="AlphaFoldDB" id="A0A4V5PL89"/>
<keyword evidence="10" id="KW-1185">Reference proteome</keyword>
<dbReference type="PROSITE" id="PS00895">
    <property type="entry name" value="3_HYDROXYISOBUT_DH"/>
    <property type="match status" value="1"/>
</dbReference>
<comment type="catalytic activity">
    <reaction evidence="6">
        <text>3-hydroxy-2-methylpropanoate + NAD(+) = 2-methyl-3-oxopropanoate + NADH + H(+)</text>
        <dbReference type="Rhea" id="RHEA:17681"/>
        <dbReference type="ChEBI" id="CHEBI:11805"/>
        <dbReference type="ChEBI" id="CHEBI:15378"/>
        <dbReference type="ChEBI" id="CHEBI:57540"/>
        <dbReference type="ChEBI" id="CHEBI:57700"/>
        <dbReference type="ChEBI" id="CHEBI:57945"/>
        <dbReference type="EC" id="1.1.1.31"/>
    </reaction>
</comment>
<dbReference type="Pfam" id="PF03446">
    <property type="entry name" value="NAD_binding_2"/>
    <property type="match status" value="1"/>
</dbReference>
<gene>
    <name evidence="9" type="primary">mmsB</name>
    <name evidence="9" type="ORF">FAZ69_03115</name>
</gene>
<dbReference type="InterPro" id="IPR008927">
    <property type="entry name" value="6-PGluconate_DH-like_C_sf"/>
</dbReference>
<accession>A0A4V5PL89</accession>
<evidence type="ECO:0000259" key="8">
    <source>
        <dbReference type="Pfam" id="PF14833"/>
    </source>
</evidence>
<dbReference type="GO" id="GO:0050661">
    <property type="term" value="F:NADP binding"/>
    <property type="evidence" value="ECO:0007669"/>
    <property type="project" value="InterPro"/>
</dbReference>
<dbReference type="Gene3D" id="3.40.50.720">
    <property type="entry name" value="NAD(P)-binding Rossmann-like Domain"/>
    <property type="match status" value="1"/>
</dbReference>
<dbReference type="Gene3D" id="1.10.1040.10">
    <property type="entry name" value="N-(1-d-carboxylethyl)-l-norvaline Dehydrogenase, domain 2"/>
    <property type="match status" value="1"/>
</dbReference>
<dbReference type="Pfam" id="PF14833">
    <property type="entry name" value="NAD_binding_11"/>
    <property type="match status" value="1"/>
</dbReference>
<dbReference type="SUPFAM" id="SSF51735">
    <property type="entry name" value="NAD(P)-binding Rossmann-fold domains"/>
    <property type="match status" value="1"/>
</dbReference>
<dbReference type="GO" id="GO:0008442">
    <property type="term" value="F:3-hydroxyisobutyrate dehydrogenase activity"/>
    <property type="evidence" value="ECO:0007669"/>
    <property type="project" value="UniProtKB-EC"/>
</dbReference>
<dbReference type="OrthoDB" id="9777604at2"/>
<comment type="similarity">
    <text evidence="1 6">Belongs to the HIBADH-related family.</text>
</comment>
<dbReference type="UniPathway" id="UPA00362"/>
<sequence>MKIAFIGLGNMGAPMALNLLKNGHTLNVFDLNQAAVQTLVDAGASASASPKAAATGVECVVTMLPAAAHVKRVLTADDGVLAGIARGATIVDSSTIDPASAQAFAKLAAERGNPFVDAPVSGGTGGAAAGTLTFMVGANAGVYEQVKPMLAAMGKNIVHCGDTGMGQVAKICNNLLLGITMAGVAEAMSLGVALGIDPKVLAGIVNTSTGRCWSSDTYNPYPGIVETAPASRGYTGGFGTDLMLKDLGLAADAAKSAKQPVYLGALAQQLYQTMSKHGDGGLDFSSVIKLYHDVGAKR</sequence>
<dbReference type="InterPro" id="IPR002204">
    <property type="entry name" value="3-OH-isobutyrate_DH-rel_CS"/>
</dbReference>
<dbReference type="InterPro" id="IPR036291">
    <property type="entry name" value="NAD(P)-bd_dom_sf"/>
</dbReference>
<protein>
    <recommendedName>
        <fullName evidence="6">3-hydroxyisobutyrate dehydrogenase</fullName>
        <shortName evidence="6">HIBADH</shortName>
        <ecNumber evidence="6">1.1.1.31</ecNumber>
    </recommendedName>
</protein>
<keyword evidence="4 6" id="KW-0520">NAD</keyword>
<evidence type="ECO:0000313" key="10">
    <source>
        <dbReference type="Proteomes" id="UP000305539"/>
    </source>
</evidence>
<dbReference type="EC" id="1.1.1.31" evidence="6"/>
<reference evidence="9 10" key="1">
    <citation type="submission" date="2019-04" db="EMBL/GenBank/DDBJ databases">
        <title>Trinickia sp. 7GSK02, isolated from subtropical forest soil.</title>
        <authorList>
            <person name="Gao Z.-H."/>
            <person name="Qiu L.-H."/>
        </authorList>
    </citation>
    <scope>NUCLEOTIDE SEQUENCE [LARGE SCALE GENOMIC DNA]</scope>
    <source>
        <strain evidence="9 10">7GSK02</strain>
    </source>
</reference>
<evidence type="ECO:0000256" key="5">
    <source>
        <dbReference type="PIRSR" id="PIRSR000103-1"/>
    </source>
</evidence>
<dbReference type="Proteomes" id="UP000305539">
    <property type="component" value="Unassembled WGS sequence"/>
</dbReference>
<dbReference type="NCBIfam" id="TIGR01692">
    <property type="entry name" value="HIBADH"/>
    <property type="match status" value="1"/>
</dbReference>
<organism evidence="9 10">
    <name type="scientific">Trinickia terrae</name>
    <dbReference type="NCBI Taxonomy" id="2571161"/>
    <lineage>
        <taxon>Bacteria</taxon>
        <taxon>Pseudomonadati</taxon>
        <taxon>Pseudomonadota</taxon>
        <taxon>Betaproteobacteria</taxon>
        <taxon>Burkholderiales</taxon>
        <taxon>Burkholderiaceae</taxon>
        <taxon>Trinickia</taxon>
    </lineage>
</organism>
<dbReference type="InterPro" id="IPR006115">
    <property type="entry name" value="6PGDH_NADP-bd"/>
</dbReference>
<evidence type="ECO:0000256" key="6">
    <source>
        <dbReference type="RuleBase" id="RU910714"/>
    </source>
</evidence>
<dbReference type="GO" id="GO:0006574">
    <property type="term" value="P:L-valine catabolic process"/>
    <property type="evidence" value="ECO:0007669"/>
    <property type="project" value="UniProtKB-UniPathway"/>
</dbReference>
<evidence type="ECO:0000259" key="7">
    <source>
        <dbReference type="Pfam" id="PF03446"/>
    </source>
</evidence>
<dbReference type="GO" id="GO:0051287">
    <property type="term" value="F:NAD binding"/>
    <property type="evidence" value="ECO:0007669"/>
    <property type="project" value="InterPro"/>
</dbReference>